<accession>A0A2C9W0A9</accession>
<keyword evidence="1" id="KW-0812">Transmembrane</keyword>
<keyword evidence="1" id="KW-1133">Transmembrane helix</keyword>
<keyword evidence="1" id="KW-0472">Membrane</keyword>
<feature type="transmembrane region" description="Helical" evidence="1">
    <location>
        <begin position="21"/>
        <end position="41"/>
    </location>
</feature>
<organism evidence="2">
    <name type="scientific">Manihot esculenta</name>
    <name type="common">Cassava</name>
    <name type="synonym">Jatropha manihot</name>
    <dbReference type="NCBI Taxonomy" id="3983"/>
    <lineage>
        <taxon>Eukaryota</taxon>
        <taxon>Viridiplantae</taxon>
        <taxon>Streptophyta</taxon>
        <taxon>Embryophyta</taxon>
        <taxon>Tracheophyta</taxon>
        <taxon>Spermatophyta</taxon>
        <taxon>Magnoliopsida</taxon>
        <taxon>eudicotyledons</taxon>
        <taxon>Gunneridae</taxon>
        <taxon>Pentapetalae</taxon>
        <taxon>rosids</taxon>
        <taxon>fabids</taxon>
        <taxon>Malpighiales</taxon>
        <taxon>Euphorbiaceae</taxon>
        <taxon>Crotonoideae</taxon>
        <taxon>Manihoteae</taxon>
        <taxon>Manihot</taxon>
    </lineage>
</organism>
<proteinExistence type="predicted"/>
<evidence type="ECO:0000256" key="1">
    <source>
        <dbReference type="SAM" id="Phobius"/>
    </source>
</evidence>
<reference evidence="2" key="1">
    <citation type="submission" date="2016-02" db="EMBL/GenBank/DDBJ databases">
        <title>WGS assembly of Manihot esculenta.</title>
        <authorList>
            <person name="Bredeson J.V."/>
            <person name="Prochnik S.E."/>
            <person name="Lyons J.B."/>
            <person name="Schmutz J."/>
            <person name="Grimwood J."/>
            <person name="Vrebalov J."/>
            <person name="Bart R.S."/>
            <person name="Amuge T."/>
            <person name="Ferguson M.E."/>
            <person name="Green R."/>
            <person name="Putnam N."/>
            <person name="Stites J."/>
            <person name="Rounsley S."/>
            <person name="Rokhsar D.S."/>
        </authorList>
    </citation>
    <scope>NUCLEOTIDE SEQUENCE [LARGE SCALE GENOMIC DNA]</scope>
    <source>
        <tissue evidence="2">Leaf</tissue>
    </source>
</reference>
<dbReference type="AlphaFoldDB" id="A0A2C9W0A9"/>
<sequence>MVVEAGLNYRSSFSSFRNIRSTLFNSILALHVPFVFGNILLCFVFSYGLSATVPLLCFLVLYSLSYCLI</sequence>
<evidence type="ECO:0000313" key="2">
    <source>
        <dbReference type="EMBL" id="OAY51658.1"/>
    </source>
</evidence>
<dbReference type="EMBL" id="CM004390">
    <property type="protein sequence ID" value="OAY51658.1"/>
    <property type="molecule type" value="Genomic_DNA"/>
</dbReference>
<name>A0A2C9W0A9_MANES</name>
<feature type="transmembrane region" description="Helical" evidence="1">
    <location>
        <begin position="47"/>
        <end position="68"/>
    </location>
</feature>
<protein>
    <submittedName>
        <fullName evidence="2">Uncharacterized protein</fullName>
    </submittedName>
</protein>
<gene>
    <name evidence="2" type="ORF">MANES_04G024200</name>
</gene>